<sequence length="230" mass="24295">MGERTTEAVLFDIDGTLVDSNYLHVDTWDRAFAGAGHPVDIWRIHRSIGMDSKKLLETLLGEDPDGVAESAKELHGEYYKADARRLRPFAGAADLVRSLLARDVAVVLATSAPEDELEILLEVLGLSKEEVATTSSGDVDTAKPEPGIIEAALAKAGAAPDRAVMIGDTVWDVIAAKRAGVATIGVRSGGVAEEELTGAGAIEVHDDPRALLDGGPDTVLGRLLALPTRR</sequence>
<dbReference type="SFLD" id="SFLDS00003">
    <property type="entry name" value="Haloacid_Dehalogenase"/>
    <property type="match status" value="1"/>
</dbReference>
<dbReference type="InterPro" id="IPR036412">
    <property type="entry name" value="HAD-like_sf"/>
</dbReference>
<dbReference type="GO" id="GO:0016787">
    <property type="term" value="F:hydrolase activity"/>
    <property type="evidence" value="ECO:0007669"/>
    <property type="project" value="UniProtKB-KW"/>
</dbReference>
<dbReference type="NCBIfam" id="TIGR01509">
    <property type="entry name" value="HAD-SF-IA-v3"/>
    <property type="match status" value="1"/>
</dbReference>
<dbReference type="RefSeq" id="WP_386676339.1">
    <property type="nucleotide sequence ID" value="NZ_JBHLTG010000013.1"/>
</dbReference>
<dbReference type="Pfam" id="PF00702">
    <property type="entry name" value="Hydrolase"/>
    <property type="match status" value="1"/>
</dbReference>
<dbReference type="SUPFAM" id="SSF56784">
    <property type="entry name" value="HAD-like"/>
    <property type="match status" value="1"/>
</dbReference>
<keyword evidence="1" id="KW-0378">Hydrolase</keyword>
<dbReference type="Proteomes" id="UP001589896">
    <property type="component" value="Unassembled WGS sequence"/>
</dbReference>
<evidence type="ECO:0000313" key="2">
    <source>
        <dbReference type="Proteomes" id="UP001589896"/>
    </source>
</evidence>
<dbReference type="Gene3D" id="1.10.150.240">
    <property type="entry name" value="Putative phosphatase, domain 2"/>
    <property type="match status" value="1"/>
</dbReference>
<gene>
    <name evidence="1" type="ORF">ACFFGH_31475</name>
</gene>
<dbReference type="PANTHER" id="PTHR43434">
    <property type="entry name" value="PHOSPHOGLYCOLATE PHOSPHATASE"/>
    <property type="match status" value="1"/>
</dbReference>
<keyword evidence="2" id="KW-1185">Reference proteome</keyword>
<accession>A0ABV6S0L8</accession>
<protein>
    <submittedName>
        <fullName evidence="1">HAD family hydrolase</fullName>
        <ecNumber evidence="1">3.-.-.-</ecNumber>
    </submittedName>
</protein>
<dbReference type="EC" id="3.-.-.-" evidence="1"/>
<evidence type="ECO:0000313" key="1">
    <source>
        <dbReference type="EMBL" id="MFC0682374.1"/>
    </source>
</evidence>
<dbReference type="InterPro" id="IPR023198">
    <property type="entry name" value="PGP-like_dom2"/>
</dbReference>
<comment type="caution">
    <text evidence="1">The sequence shown here is derived from an EMBL/GenBank/DDBJ whole genome shotgun (WGS) entry which is preliminary data.</text>
</comment>
<proteinExistence type="predicted"/>
<dbReference type="InterPro" id="IPR023214">
    <property type="entry name" value="HAD_sf"/>
</dbReference>
<dbReference type="NCBIfam" id="TIGR01549">
    <property type="entry name" value="HAD-SF-IA-v1"/>
    <property type="match status" value="1"/>
</dbReference>
<dbReference type="InterPro" id="IPR006439">
    <property type="entry name" value="HAD-SF_hydro_IA"/>
</dbReference>
<reference evidence="1 2" key="1">
    <citation type="submission" date="2024-09" db="EMBL/GenBank/DDBJ databases">
        <authorList>
            <person name="Sun Q."/>
            <person name="Mori K."/>
        </authorList>
    </citation>
    <scope>NUCLEOTIDE SEQUENCE [LARGE SCALE GENOMIC DNA]</scope>
    <source>
        <strain evidence="1 2">KCTC 23076</strain>
    </source>
</reference>
<dbReference type="PANTHER" id="PTHR43434:SF16">
    <property type="entry name" value="BLL8046 PROTEIN"/>
    <property type="match status" value="1"/>
</dbReference>
<dbReference type="SFLD" id="SFLDG01135">
    <property type="entry name" value="C1.5.6:_HAD__Beta-PGM__Phospha"/>
    <property type="match status" value="1"/>
</dbReference>
<dbReference type="EMBL" id="JBHLTG010000013">
    <property type="protein sequence ID" value="MFC0682374.1"/>
    <property type="molecule type" value="Genomic_DNA"/>
</dbReference>
<dbReference type="InterPro" id="IPR050155">
    <property type="entry name" value="HAD-like_hydrolase_sf"/>
</dbReference>
<organism evidence="1 2">
    <name type="scientific">Lysobacter korlensis</name>
    <dbReference type="NCBI Taxonomy" id="553636"/>
    <lineage>
        <taxon>Bacteria</taxon>
        <taxon>Pseudomonadati</taxon>
        <taxon>Pseudomonadota</taxon>
        <taxon>Gammaproteobacteria</taxon>
        <taxon>Lysobacterales</taxon>
        <taxon>Lysobacteraceae</taxon>
        <taxon>Lysobacter</taxon>
    </lineage>
</organism>
<dbReference type="Gene3D" id="3.40.50.1000">
    <property type="entry name" value="HAD superfamily/HAD-like"/>
    <property type="match status" value="1"/>
</dbReference>
<dbReference type="SFLD" id="SFLDG01129">
    <property type="entry name" value="C1.5:_HAD__Beta-PGM__Phosphata"/>
    <property type="match status" value="1"/>
</dbReference>
<name>A0ABV6S0L8_9GAMM</name>